<feature type="domain" description="SGNH hydrolase-type esterase" evidence="1">
    <location>
        <begin position="45"/>
        <end position="206"/>
    </location>
</feature>
<accession>A0A644WH84</accession>
<dbReference type="Gene3D" id="3.40.50.1110">
    <property type="entry name" value="SGNH hydrolase"/>
    <property type="match status" value="1"/>
</dbReference>
<dbReference type="InterPro" id="IPR036514">
    <property type="entry name" value="SGNH_hydro_sf"/>
</dbReference>
<comment type="caution">
    <text evidence="2">The sequence shown here is derived from an EMBL/GenBank/DDBJ whole genome shotgun (WGS) entry which is preliminary data.</text>
</comment>
<dbReference type="SUPFAM" id="SSF52266">
    <property type="entry name" value="SGNH hydrolase"/>
    <property type="match status" value="1"/>
</dbReference>
<dbReference type="InterPro" id="IPR013830">
    <property type="entry name" value="SGNH_hydro"/>
</dbReference>
<dbReference type="PANTHER" id="PTHR30383:SF5">
    <property type="entry name" value="SGNH HYDROLASE-TYPE ESTERASE DOMAIN-CONTAINING PROTEIN"/>
    <property type="match status" value="1"/>
</dbReference>
<dbReference type="InterPro" id="IPR051532">
    <property type="entry name" value="Ester_Hydrolysis_Enzymes"/>
</dbReference>
<sequence>MTLSWICLTAFAQEIKTEKTYETETYKNRIKTFREEGLEKNGIIFLGNSLTQGGDWDTWFPAHKPANRGISGDNTEGVLARLDEITNAKPVKLFLMIGINDISQNYNNDYLCKNFEKIIRKILTESPETSIYIQSILPVNNDFGRYKKLINKEKQIENLNIRLKKLCKKENIRYVNLYPLFLQNKRKLNPAYTTDGLHLNEKGYQVWIGGIRSLIEE</sequence>
<protein>
    <recommendedName>
        <fullName evidence="1">SGNH hydrolase-type esterase domain-containing protein</fullName>
    </recommendedName>
</protein>
<evidence type="ECO:0000259" key="1">
    <source>
        <dbReference type="Pfam" id="PF13472"/>
    </source>
</evidence>
<proteinExistence type="predicted"/>
<evidence type="ECO:0000313" key="2">
    <source>
        <dbReference type="EMBL" id="MPM03236.1"/>
    </source>
</evidence>
<name>A0A644WH84_9ZZZZ</name>
<gene>
    <name evidence="2" type="ORF">SDC9_49501</name>
</gene>
<reference evidence="2" key="1">
    <citation type="submission" date="2019-08" db="EMBL/GenBank/DDBJ databases">
        <authorList>
            <person name="Kucharzyk K."/>
            <person name="Murdoch R.W."/>
            <person name="Higgins S."/>
            <person name="Loffler F."/>
        </authorList>
    </citation>
    <scope>NUCLEOTIDE SEQUENCE</scope>
</reference>
<dbReference type="EMBL" id="VSSQ01000936">
    <property type="protein sequence ID" value="MPM03236.1"/>
    <property type="molecule type" value="Genomic_DNA"/>
</dbReference>
<dbReference type="Pfam" id="PF13472">
    <property type="entry name" value="Lipase_GDSL_2"/>
    <property type="match status" value="1"/>
</dbReference>
<dbReference type="GO" id="GO:0004622">
    <property type="term" value="F:phosphatidylcholine lysophospholipase activity"/>
    <property type="evidence" value="ECO:0007669"/>
    <property type="project" value="TreeGrafter"/>
</dbReference>
<organism evidence="2">
    <name type="scientific">bioreactor metagenome</name>
    <dbReference type="NCBI Taxonomy" id="1076179"/>
    <lineage>
        <taxon>unclassified sequences</taxon>
        <taxon>metagenomes</taxon>
        <taxon>ecological metagenomes</taxon>
    </lineage>
</organism>
<dbReference type="PANTHER" id="PTHR30383">
    <property type="entry name" value="THIOESTERASE 1/PROTEASE 1/LYSOPHOSPHOLIPASE L1"/>
    <property type="match status" value="1"/>
</dbReference>
<dbReference type="AlphaFoldDB" id="A0A644WH84"/>